<evidence type="ECO:0000256" key="1">
    <source>
        <dbReference type="ARBA" id="ARBA00007787"/>
    </source>
</evidence>
<dbReference type="SUPFAM" id="SSF52833">
    <property type="entry name" value="Thioredoxin-like"/>
    <property type="match status" value="1"/>
</dbReference>
<evidence type="ECO:0000256" key="3">
    <source>
        <dbReference type="ARBA" id="ARBA00022982"/>
    </source>
</evidence>
<keyword evidence="3 4" id="KW-0249">Electron transport</keyword>
<comment type="similarity">
    <text evidence="1 4">Belongs to the glutaredoxin family.</text>
</comment>
<dbReference type="PROSITE" id="PS51354">
    <property type="entry name" value="GLUTAREDOXIN_2"/>
    <property type="match status" value="1"/>
</dbReference>
<keyword evidence="7" id="KW-1185">Reference proteome</keyword>
<dbReference type="Pfam" id="PF00462">
    <property type="entry name" value="Glutaredoxin"/>
    <property type="match status" value="1"/>
</dbReference>
<evidence type="ECO:0000259" key="5">
    <source>
        <dbReference type="Pfam" id="PF00462"/>
    </source>
</evidence>
<evidence type="ECO:0000313" key="6">
    <source>
        <dbReference type="EMBL" id="GAA4862374.1"/>
    </source>
</evidence>
<dbReference type="Gene3D" id="3.40.30.10">
    <property type="entry name" value="Glutaredoxin"/>
    <property type="match status" value="1"/>
</dbReference>
<accession>A0ABP9E2I3</accession>
<gene>
    <name evidence="6" type="primary">grxC</name>
    <name evidence="6" type="ORF">GCM10023332_13050</name>
</gene>
<feature type="domain" description="Glutaredoxin" evidence="5">
    <location>
        <begin position="9"/>
        <end position="68"/>
    </location>
</feature>
<dbReference type="InterPro" id="IPR011900">
    <property type="entry name" value="GRX_bact"/>
</dbReference>
<sequence length="92" mass="10049">MSDSQCPPITLYTSAICGYCVAAKNFLKSKGLEWQEVRIDTDPDARERMMALARRTSVPQIFIGDIHVGGYSDLMAMHREGKLEALLSGGGA</sequence>
<evidence type="ECO:0000256" key="2">
    <source>
        <dbReference type="ARBA" id="ARBA00022448"/>
    </source>
</evidence>
<dbReference type="NCBIfam" id="TIGR02181">
    <property type="entry name" value="GRX_bact"/>
    <property type="match status" value="1"/>
</dbReference>
<name>A0ABP9E2I3_9GAMM</name>
<comment type="caution">
    <text evidence="6">The sequence shown here is derived from an EMBL/GenBank/DDBJ whole genome shotgun (WGS) entry which is preliminary data.</text>
</comment>
<dbReference type="Proteomes" id="UP001501323">
    <property type="component" value="Unassembled WGS sequence"/>
</dbReference>
<keyword evidence="4" id="KW-0676">Redox-active center</keyword>
<reference evidence="7" key="1">
    <citation type="journal article" date="2019" name="Int. J. Syst. Evol. Microbiol.">
        <title>The Global Catalogue of Microorganisms (GCM) 10K type strain sequencing project: providing services to taxonomists for standard genome sequencing and annotation.</title>
        <authorList>
            <consortium name="The Broad Institute Genomics Platform"/>
            <consortium name="The Broad Institute Genome Sequencing Center for Infectious Disease"/>
            <person name="Wu L."/>
            <person name="Ma J."/>
        </authorList>
    </citation>
    <scope>NUCLEOTIDE SEQUENCE [LARGE SCALE GENOMIC DNA]</scope>
    <source>
        <strain evidence="7">JCM 18392</strain>
    </source>
</reference>
<keyword evidence="2 4" id="KW-0813">Transport</keyword>
<organism evidence="6 7">
    <name type="scientific">Luteimonas vadosa</name>
    <dbReference type="NCBI Taxonomy" id="1165507"/>
    <lineage>
        <taxon>Bacteria</taxon>
        <taxon>Pseudomonadati</taxon>
        <taxon>Pseudomonadota</taxon>
        <taxon>Gammaproteobacteria</taxon>
        <taxon>Lysobacterales</taxon>
        <taxon>Lysobacteraceae</taxon>
        <taxon>Luteimonas</taxon>
    </lineage>
</organism>
<dbReference type="PRINTS" id="PR00160">
    <property type="entry name" value="GLUTAREDOXIN"/>
</dbReference>
<protein>
    <recommendedName>
        <fullName evidence="4">Glutaredoxin</fullName>
    </recommendedName>
</protein>
<dbReference type="PANTHER" id="PTHR45694">
    <property type="entry name" value="GLUTAREDOXIN 2"/>
    <property type="match status" value="1"/>
</dbReference>
<keyword evidence="4" id="KW-0963">Cytoplasm</keyword>
<dbReference type="InterPro" id="IPR036249">
    <property type="entry name" value="Thioredoxin-like_sf"/>
</dbReference>
<dbReference type="PANTHER" id="PTHR45694:SF18">
    <property type="entry name" value="GLUTAREDOXIN-1-RELATED"/>
    <property type="match status" value="1"/>
</dbReference>
<dbReference type="InterPro" id="IPR002109">
    <property type="entry name" value="Glutaredoxin"/>
</dbReference>
<dbReference type="EMBL" id="BAABJY010000002">
    <property type="protein sequence ID" value="GAA4862374.1"/>
    <property type="molecule type" value="Genomic_DNA"/>
</dbReference>
<evidence type="ECO:0000256" key="4">
    <source>
        <dbReference type="RuleBase" id="RU364065"/>
    </source>
</evidence>
<dbReference type="CDD" id="cd03418">
    <property type="entry name" value="GRX_GRXb_1_3_like"/>
    <property type="match status" value="1"/>
</dbReference>
<comment type="function">
    <text evidence="4">Has a glutathione-disulfide oxidoreductase activity in the presence of NADPH and glutathione reductase. Reduces low molecular weight disulfides and proteins.</text>
</comment>
<dbReference type="InterPro" id="IPR014025">
    <property type="entry name" value="Glutaredoxin_subgr"/>
</dbReference>
<proteinExistence type="inferred from homology"/>
<evidence type="ECO:0000313" key="7">
    <source>
        <dbReference type="Proteomes" id="UP001501323"/>
    </source>
</evidence>